<dbReference type="PANTHER" id="PTHR33086">
    <property type="entry name" value="OS05G0468200 PROTEIN-RELATED"/>
    <property type="match status" value="1"/>
</dbReference>
<dbReference type="InterPro" id="IPR011676">
    <property type="entry name" value="DUF1618"/>
</dbReference>
<evidence type="ECO:0000256" key="1">
    <source>
        <dbReference type="SAM" id="MobiDB-lite"/>
    </source>
</evidence>
<organism evidence="3">
    <name type="scientific">Zea mays</name>
    <name type="common">Maize</name>
    <dbReference type="NCBI Taxonomy" id="4577"/>
    <lineage>
        <taxon>Eukaryota</taxon>
        <taxon>Viridiplantae</taxon>
        <taxon>Streptophyta</taxon>
        <taxon>Embryophyta</taxon>
        <taxon>Tracheophyta</taxon>
        <taxon>Spermatophyta</taxon>
        <taxon>Magnoliopsida</taxon>
        <taxon>Liliopsida</taxon>
        <taxon>Poales</taxon>
        <taxon>Poaceae</taxon>
        <taxon>PACMAD clade</taxon>
        <taxon>Panicoideae</taxon>
        <taxon>Andropogonodae</taxon>
        <taxon>Andropogoneae</taxon>
        <taxon>Tripsacinae</taxon>
        <taxon>Zea</taxon>
    </lineage>
</organism>
<evidence type="ECO:0000259" key="2">
    <source>
        <dbReference type="Pfam" id="PF07762"/>
    </source>
</evidence>
<dbReference type="EMBL" id="BT040053">
    <property type="protein sequence ID" value="ACF85058.1"/>
    <property type="molecule type" value="mRNA"/>
</dbReference>
<dbReference type="ExpressionAtlas" id="B4FSG5">
    <property type="expression patterns" value="baseline"/>
</dbReference>
<sequence length="166" mass="19046">MWTLDDPEGPNPWTFEYEVAFAEIWDDTYADAGLLPSKVPRVALVDPNDHYVVYFFQGSKLFGLDARDKKIVACKECLIERNQQMFPSSRPIIDAWELPGDVATMTLHETIMFGRHSLYSEEKKREVMESIDYCLEQARLEWARDADTSDESSVNTSGQADDEPEI</sequence>
<dbReference type="Pfam" id="PF07762">
    <property type="entry name" value="DUF1618"/>
    <property type="match status" value="1"/>
</dbReference>
<name>B4FSG5_MAIZE</name>
<protein>
    <recommendedName>
        <fullName evidence="2">DUF1618 domain-containing protein</fullName>
    </recommendedName>
</protein>
<reference evidence="3" key="1">
    <citation type="journal article" date="2009" name="PLoS Genet.">
        <title>Sequencing, mapping, and analysis of 27,455 maize full-length cDNAs.</title>
        <authorList>
            <person name="Soderlund C."/>
            <person name="Descour A."/>
            <person name="Kudrna D."/>
            <person name="Bomhoff M."/>
            <person name="Boyd L."/>
            <person name="Currie J."/>
            <person name="Angelova A."/>
            <person name="Collura K."/>
            <person name="Wissotski M."/>
            <person name="Ashley E."/>
            <person name="Morrow D."/>
            <person name="Fernandes J."/>
            <person name="Walbot V."/>
            <person name="Yu Y."/>
        </authorList>
    </citation>
    <scope>NUCLEOTIDE SEQUENCE</scope>
    <source>
        <strain evidence="3">B73</strain>
    </source>
</reference>
<feature type="domain" description="DUF1618" evidence="2">
    <location>
        <begin position="1"/>
        <end position="54"/>
    </location>
</feature>
<dbReference type="PANTHER" id="PTHR33086:SF58">
    <property type="entry name" value="DUF1618 DOMAIN-CONTAINING PROTEIN"/>
    <property type="match status" value="1"/>
</dbReference>
<feature type="region of interest" description="Disordered" evidence="1">
    <location>
        <begin position="144"/>
        <end position="166"/>
    </location>
</feature>
<proteinExistence type="evidence at transcript level"/>
<evidence type="ECO:0000313" key="3">
    <source>
        <dbReference type="EMBL" id="ACF85058.1"/>
    </source>
</evidence>
<dbReference type="AlphaFoldDB" id="B4FSG5"/>
<accession>B4FSG5</accession>